<dbReference type="EMBL" id="CAKKNE010000004">
    <property type="protein sequence ID" value="CAH0374740.1"/>
    <property type="molecule type" value="Genomic_DNA"/>
</dbReference>
<dbReference type="EC" id="5.6.2.1" evidence="4 10"/>
<evidence type="ECO:0000256" key="5">
    <source>
        <dbReference type="ARBA" id="ARBA00022723"/>
    </source>
</evidence>
<dbReference type="InterPro" id="IPR023405">
    <property type="entry name" value="Topo_IA_core_domain"/>
</dbReference>
<dbReference type="InterPro" id="IPR013497">
    <property type="entry name" value="Topo_IA_cen"/>
</dbReference>
<dbReference type="GO" id="GO:0003677">
    <property type="term" value="F:DNA binding"/>
    <property type="evidence" value="ECO:0007669"/>
    <property type="project" value="UniProtKB-KW"/>
</dbReference>
<dbReference type="SMART" id="SM00493">
    <property type="entry name" value="TOPRIM"/>
    <property type="match status" value="1"/>
</dbReference>
<dbReference type="GO" id="GO:0005634">
    <property type="term" value="C:nucleus"/>
    <property type="evidence" value="ECO:0007669"/>
    <property type="project" value="TreeGrafter"/>
</dbReference>
<keyword evidence="6" id="KW-0862">Zinc</keyword>
<feature type="compositionally biased region" description="Basic residues" evidence="11">
    <location>
        <begin position="841"/>
        <end position="868"/>
    </location>
</feature>
<dbReference type="SUPFAM" id="SSF56712">
    <property type="entry name" value="Prokaryotic type I DNA topoisomerase"/>
    <property type="match status" value="1"/>
</dbReference>
<evidence type="ECO:0000256" key="7">
    <source>
        <dbReference type="ARBA" id="ARBA00023029"/>
    </source>
</evidence>
<dbReference type="Gene3D" id="3.40.50.140">
    <property type="match status" value="1"/>
</dbReference>
<dbReference type="Pfam" id="PF01751">
    <property type="entry name" value="Toprim"/>
    <property type="match status" value="1"/>
</dbReference>
<protein>
    <recommendedName>
        <fullName evidence="4 10">DNA topoisomerase</fullName>
        <ecNumber evidence="4 10">5.6.2.1</ecNumber>
    </recommendedName>
</protein>
<dbReference type="PROSITE" id="PS52039">
    <property type="entry name" value="TOPO_IA_2"/>
    <property type="match status" value="1"/>
</dbReference>
<dbReference type="Pfam" id="PF01131">
    <property type="entry name" value="Topoisom_bac"/>
    <property type="match status" value="1"/>
</dbReference>
<evidence type="ECO:0000256" key="11">
    <source>
        <dbReference type="SAM" id="MobiDB-lite"/>
    </source>
</evidence>
<name>A0A8J2X1E9_9STRA</name>
<organism evidence="14 15">
    <name type="scientific">Pelagomonas calceolata</name>
    <dbReference type="NCBI Taxonomy" id="35677"/>
    <lineage>
        <taxon>Eukaryota</taxon>
        <taxon>Sar</taxon>
        <taxon>Stramenopiles</taxon>
        <taxon>Ochrophyta</taxon>
        <taxon>Pelagophyceae</taxon>
        <taxon>Pelagomonadales</taxon>
        <taxon>Pelagomonadaceae</taxon>
        <taxon>Pelagomonas</taxon>
    </lineage>
</organism>
<keyword evidence="9 10" id="KW-0413">Isomerase</keyword>
<evidence type="ECO:0000256" key="1">
    <source>
        <dbReference type="ARBA" id="ARBA00000213"/>
    </source>
</evidence>
<evidence type="ECO:0000256" key="6">
    <source>
        <dbReference type="ARBA" id="ARBA00022833"/>
    </source>
</evidence>
<comment type="catalytic activity">
    <reaction evidence="1 10">
        <text>ATP-independent breakage of single-stranded DNA, followed by passage and rejoining.</text>
        <dbReference type="EC" id="5.6.2.1"/>
    </reaction>
</comment>
<dbReference type="GO" id="GO:0006265">
    <property type="term" value="P:DNA topological change"/>
    <property type="evidence" value="ECO:0007669"/>
    <property type="project" value="InterPro"/>
</dbReference>
<accession>A0A8J2X1E9</accession>
<dbReference type="PANTHER" id="PTHR11390:SF20">
    <property type="entry name" value="DNA TOPOISOMERASE 3-BETA-1"/>
    <property type="match status" value="1"/>
</dbReference>
<evidence type="ECO:0000313" key="15">
    <source>
        <dbReference type="Proteomes" id="UP000789595"/>
    </source>
</evidence>
<dbReference type="CDD" id="cd00186">
    <property type="entry name" value="TOP1Ac"/>
    <property type="match status" value="1"/>
</dbReference>
<feature type="region of interest" description="Disordered" evidence="11">
    <location>
        <begin position="835"/>
        <end position="868"/>
    </location>
</feature>
<dbReference type="Gene3D" id="2.70.20.10">
    <property type="entry name" value="Topoisomerase I, domain 3"/>
    <property type="match status" value="1"/>
</dbReference>
<comment type="function">
    <text evidence="10">Introduces a single-strand break via transesterification at a target site in duplex DNA. Releases the supercoiling and torsional tension of DNA introduced during the DNA replication and transcription by transiently cleaving and rejoining one strand of the DNA duplex. The scissile phosphodiester is attacked by the catalytic tyrosine of the enzyme, resulting in the formation of a DNA-(5'-phosphotyrosyl)-enzyme intermediate and the expulsion of a 3'-OH DNA strand.</text>
</comment>
<comment type="cofactor">
    <cofactor evidence="2">
        <name>Mg(2+)</name>
        <dbReference type="ChEBI" id="CHEBI:18420"/>
    </cofactor>
</comment>
<dbReference type="InterPro" id="IPR013824">
    <property type="entry name" value="Topo_IA_cen_sub1"/>
</dbReference>
<dbReference type="InterPro" id="IPR013826">
    <property type="entry name" value="Topo_IA_cen_sub3"/>
</dbReference>
<dbReference type="InterPro" id="IPR013825">
    <property type="entry name" value="Topo_IA_cen_sub2"/>
</dbReference>
<dbReference type="CDD" id="cd03362">
    <property type="entry name" value="TOPRIM_TopoIA_TopoIII"/>
    <property type="match status" value="1"/>
</dbReference>
<dbReference type="SMART" id="SM00437">
    <property type="entry name" value="TOP1Ac"/>
    <property type="match status" value="1"/>
</dbReference>
<dbReference type="GO" id="GO:0046872">
    <property type="term" value="F:metal ion binding"/>
    <property type="evidence" value="ECO:0007669"/>
    <property type="project" value="UniProtKB-KW"/>
</dbReference>
<keyword evidence="8 10" id="KW-0238">DNA-binding</keyword>
<dbReference type="SMART" id="SM00436">
    <property type="entry name" value="TOP1Bc"/>
    <property type="match status" value="1"/>
</dbReference>
<dbReference type="Proteomes" id="UP000789595">
    <property type="component" value="Unassembled WGS sequence"/>
</dbReference>
<dbReference type="Gene3D" id="1.10.290.10">
    <property type="entry name" value="Topoisomerase I, domain 4"/>
    <property type="match status" value="1"/>
</dbReference>
<keyword evidence="15" id="KW-1185">Reference proteome</keyword>
<feature type="region of interest" description="Disordered" evidence="11">
    <location>
        <begin position="365"/>
        <end position="387"/>
    </location>
</feature>
<dbReference type="PRINTS" id="PR00417">
    <property type="entry name" value="PRTPISMRASEI"/>
</dbReference>
<dbReference type="PANTHER" id="PTHR11390">
    <property type="entry name" value="PROKARYOTIC DNA TOPOISOMERASE"/>
    <property type="match status" value="1"/>
</dbReference>
<dbReference type="InterPro" id="IPR003602">
    <property type="entry name" value="Topo_IA_DNA-bd_dom"/>
</dbReference>
<sequence>MDCIIAVAEKPSIADAIAKALASSSITTRSATGVRTHEFQGRYEGRQCEFRVTSVLGHCFSLDFAEAYRDWDACDPAELWDAPVVSVPTSGGVLKNLRETASGGDALILFLDCDREGEAIAFQVIDVCGPQLRRGAAIRRAKFSSVTAEDIARAMRSLGEPDANLAEAVLARQELDLRVGVAFTRFSTKHFLDKYALLDARLLSYGPCQTPTLGFVVQREDEIATFAPEPFWELTAEATLAGETVDVAWQRGRCFDRAVAAALARGCGAEAVVAEASEGTRAQPPPLPFNTVELLKTASKVLRLSPAQTMRHAEHLYLDGHLSYPRTETNKFPPSFDVEGALRQQAGDDRWGAYARRLLDDGAWSRPRRGTDAGDHPPITPTAPFDGGGPAGRLYELVARRFLAAVSPDALRRAQRVALRERATGEAFTFSREVLLEPGFLEVLQTRRDDEGCSLVAALPAAGAAVPLRVDAVPRERQTRPPDRLTEAECVALMEKHGIGTDASIPSHIENVCKRNYVQVDSGRRLRPTTLGLALARGFGVVDAALVQPAVRAQIEKLCDVVARGDAPRGRVVAHAIQMFAAKFAYFTNNLAGVEALFDAVFDERPEGDKAERPFARDGPTAQYLLKRGRRLFAPATKELLQLPAPGAVASLNGARCPACRSELLRYALRDGPGAHDRTDVAYPLCARCFDVVAGGGAGVDGALAALHAAAEESWGAAPPSLCLECPMPDGHPALGAFLVARDARDIFGGAARGVAVLEPGRAGAKTRPRVVSTRPPVFVGTFHASVASVAIIAGPRLRLTFAKGESPLDQGAGACTRPPTDPLVKALLAAKRTTLAPHVGRGRGRGKGRGGGRGGKGRRGGGKGKKG</sequence>
<dbReference type="InterPro" id="IPR034144">
    <property type="entry name" value="TOPRIM_TopoIII"/>
</dbReference>
<dbReference type="InterPro" id="IPR006171">
    <property type="entry name" value="TOPRIM_dom"/>
</dbReference>
<proteinExistence type="inferred from homology"/>
<reference evidence="14" key="1">
    <citation type="submission" date="2021-11" db="EMBL/GenBank/DDBJ databases">
        <authorList>
            <consortium name="Genoscope - CEA"/>
            <person name="William W."/>
        </authorList>
    </citation>
    <scope>NUCLEOTIDE SEQUENCE</scope>
</reference>
<dbReference type="PROSITE" id="PS50880">
    <property type="entry name" value="TOPRIM"/>
    <property type="match status" value="1"/>
</dbReference>
<feature type="domain" description="Topo IA-type catalytic" evidence="13">
    <location>
        <begin position="162"/>
        <end position="584"/>
    </location>
</feature>
<feature type="domain" description="Toprim" evidence="12">
    <location>
        <begin position="3"/>
        <end position="146"/>
    </location>
</feature>
<dbReference type="GO" id="GO:0006310">
    <property type="term" value="P:DNA recombination"/>
    <property type="evidence" value="ECO:0007669"/>
    <property type="project" value="TreeGrafter"/>
</dbReference>
<dbReference type="OrthoDB" id="430051at2759"/>
<keyword evidence="7 10" id="KW-0799">Topoisomerase</keyword>
<dbReference type="Gene3D" id="1.10.460.10">
    <property type="entry name" value="Topoisomerase I, domain 2"/>
    <property type="match status" value="1"/>
</dbReference>
<gene>
    <name evidence="14" type="ORF">PECAL_4P20400</name>
</gene>
<dbReference type="InterPro" id="IPR003601">
    <property type="entry name" value="Topo_IA_2"/>
</dbReference>
<dbReference type="InterPro" id="IPR023406">
    <property type="entry name" value="Topo_IA_AS"/>
</dbReference>
<dbReference type="InterPro" id="IPR000380">
    <property type="entry name" value="Topo_IA"/>
</dbReference>
<comment type="caution">
    <text evidence="14">The sequence shown here is derived from an EMBL/GenBank/DDBJ whole genome shotgun (WGS) entry which is preliminary data.</text>
</comment>
<dbReference type="GO" id="GO:0003917">
    <property type="term" value="F:DNA topoisomerase type I (single strand cut, ATP-independent) activity"/>
    <property type="evidence" value="ECO:0007669"/>
    <property type="project" value="UniProtKB-EC"/>
</dbReference>
<dbReference type="GO" id="GO:0006281">
    <property type="term" value="P:DNA repair"/>
    <property type="evidence" value="ECO:0007669"/>
    <property type="project" value="TreeGrafter"/>
</dbReference>
<evidence type="ECO:0000259" key="12">
    <source>
        <dbReference type="PROSITE" id="PS50880"/>
    </source>
</evidence>
<keyword evidence="5" id="KW-0479">Metal-binding</keyword>
<evidence type="ECO:0000256" key="9">
    <source>
        <dbReference type="ARBA" id="ARBA00023235"/>
    </source>
</evidence>
<dbReference type="FunFam" id="1.10.290.10:FF:000003">
    <property type="entry name" value="DNA topoisomerase"/>
    <property type="match status" value="1"/>
</dbReference>
<evidence type="ECO:0000256" key="3">
    <source>
        <dbReference type="ARBA" id="ARBA00009446"/>
    </source>
</evidence>
<evidence type="ECO:0000313" key="14">
    <source>
        <dbReference type="EMBL" id="CAH0374740.1"/>
    </source>
</evidence>
<comment type="similarity">
    <text evidence="3 10">Belongs to the type IA topoisomerase family.</text>
</comment>
<evidence type="ECO:0000259" key="13">
    <source>
        <dbReference type="PROSITE" id="PS52039"/>
    </source>
</evidence>
<dbReference type="PROSITE" id="PS00396">
    <property type="entry name" value="TOPO_IA_1"/>
    <property type="match status" value="1"/>
</dbReference>
<evidence type="ECO:0000256" key="10">
    <source>
        <dbReference type="RuleBase" id="RU362092"/>
    </source>
</evidence>
<dbReference type="AlphaFoldDB" id="A0A8J2X1E9"/>
<evidence type="ECO:0000256" key="2">
    <source>
        <dbReference type="ARBA" id="ARBA00001946"/>
    </source>
</evidence>
<evidence type="ECO:0000256" key="8">
    <source>
        <dbReference type="ARBA" id="ARBA00023125"/>
    </source>
</evidence>
<evidence type="ECO:0000256" key="4">
    <source>
        <dbReference type="ARBA" id="ARBA00012891"/>
    </source>
</evidence>